<organism evidence="1 2">
    <name type="scientific">Mesorhizobium denitrificans</name>
    <dbReference type="NCBI Taxonomy" id="2294114"/>
    <lineage>
        <taxon>Bacteria</taxon>
        <taxon>Pseudomonadati</taxon>
        <taxon>Pseudomonadota</taxon>
        <taxon>Alphaproteobacteria</taxon>
        <taxon>Hyphomicrobiales</taxon>
        <taxon>Phyllobacteriaceae</taxon>
        <taxon>Mesorhizobium</taxon>
    </lineage>
</organism>
<gene>
    <name evidence="1" type="ORF">DY251_18520</name>
</gene>
<dbReference type="Proteomes" id="UP000262379">
    <property type="component" value="Unassembled WGS sequence"/>
</dbReference>
<sequence length="131" mass="14066">MDPEQWDRLKAAIGDVLYGKLVVRTGHGPFDGGCVIVARALQRAVGGELVVLTGACGHAEHAALFLNDMLIDFDGPLEPPAFIHRFNANESASAFEFRPITSNDLTEACVDAELEESFAALIVASLARLSR</sequence>
<comment type="caution">
    <text evidence="1">The sequence shown here is derived from an EMBL/GenBank/DDBJ whole genome shotgun (WGS) entry which is preliminary data.</text>
</comment>
<dbReference type="EMBL" id="QURN01000017">
    <property type="protein sequence ID" value="RFC64762.1"/>
    <property type="molecule type" value="Genomic_DNA"/>
</dbReference>
<evidence type="ECO:0000313" key="1">
    <source>
        <dbReference type="EMBL" id="RFC64762.1"/>
    </source>
</evidence>
<proteinExistence type="predicted"/>
<name>A0A371X6B2_9HYPH</name>
<evidence type="ECO:0000313" key="2">
    <source>
        <dbReference type="Proteomes" id="UP000262379"/>
    </source>
</evidence>
<dbReference type="AlphaFoldDB" id="A0A371X6B2"/>
<protein>
    <submittedName>
        <fullName evidence="1">Uncharacterized protein</fullName>
    </submittedName>
</protein>
<dbReference type="RefSeq" id="WP_116625406.1">
    <property type="nucleotide sequence ID" value="NZ_QURN01000017.1"/>
</dbReference>
<accession>A0A371X6B2</accession>
<keyword evidence="2" id="KW-1185">Reference proteome</keyword>
<reference evidence="2" key="1">
    <citation type="submission" date="2018-08" db="EMBL/GenBank/DDBJ databases">
        <authorList>
            <person name="Im W.T."/>
        </authorList>
    </citation>
    <scope>NUCLEOTIDE SEQUENCE [LARGE SCALE GENOMIC DNA]</scope>
    <source>
        <strain evidence="2">LA-28</strain>
    </source>
</reference>